<comment type="caution">
    <text evidence="4">The sequence shown here is derived from an EMBL/GenBank/DDBJ whole genome shotgun (WGS) entry which is preliminary data.</text>
</comment>
<dbReference type="PROSITE" id="PS01081">
    <property type="entry name" value="HTH_TETR_1"/>
    <property type="match status" value="1"/>
</dbReference>
<evidence type="ECO:0000259" key="3">
    <source>
        <dbReference type="PROSITE" id="PS50977"/>
    </source>
</evidence>
<dbReference type="InterPro" id="IPR001647">
    <property type="entry name" value="HTH_TetR"/>
</dbReference>
<name>A0ABV8VDL8_9NOCA</name>
<dbReference type="Gene3D" id="1.10.357.10">
    <property type="entry name" value="Tetracycline Repressor, domain 2"/>
    <property type="match status" value="1"/>
</dbReference>
<evidence type="ECO:0000256" key="1">
    <source>
        <dbReference type="ARBA" id="ARBA00023125"/>
    </source>
</evidence>
<dbReference type="InterPro" id="IPR041586">
    <property type="entry name" value="PsrA_TetR_C"/>
</dbReference>
<dbReference type="PROSITE" id="PS50977">
    <property type="entry name" value="HTH_TETR_2"/>
    <property type="match status" value="1"/>
</dbReference>
<feature type="domain" description="HTH tetR-type" evidence="3">
    <location>
        <begin position="18"/>
        <end position="78"/>
    </location>
</feature>
<dbReference type="InterPro" id="IPR009057">
    <property type="entry name" value="Homeodomain-like_sf"/>
</dbReference>
<dbReference type="PANTHER" id="PTHR30055">
    <property type="entry name" value="HTH-TYPE TRANSCRIPTIONAL REGULATOR RUTR"/>
    <property type="match status" value="1"/>
</dbReference>
<organism evidence="4 5">
    <name type="scientific">Nocardia halotolerans</name>
    <dbReference type="NCBI Taxonomy" id="1755878"/>
    <lineage>
        <taxon>Bacteria</taxon>
        <taxon>Bacillati</taxon>
        <taxon>Actinomycetota</taxon>
        <taxon>Actinomycetes</taxon>
        <taxon>Mycobacteriales</taxon>
        <taxon>Nocardiaceae</taxon>
        <taxon>Nocardia</taxon>
    </lineage>
</organism>
<reference evidence="5" key="1">
    <citation type="journal article" date="2019" name="Int. J. Syst. Evol. Microbiol.">
        <title>The Global Catalogue of Microorganisms (GCM) 10K type strain sequencing project: providing services to taxonomists for standard genome sequencing and annotation.</title>
        <authorList>
            <consortium name="The Broad Institute Genomics Platform"/>
            <consortium name="The Broad Institute Genome Sequencing Center for Infectious Disease"/>
            <person name="Wu L."/>
            <person name="Ma J."/>
        </authorList>
    </citation>
    <scope>NUCLEOTIDE SEQUENCE [LARGE SCALE GENOMIC DNA]</scope>
    <source>
        <strain evidence="5">IBRC-M 10490</strain>
    </source>
</reference>
<feature type="DNA-binding region" description="H-T-H motif" evidence="2">
    <location>
        <begin position="41"/>
        <end position="60"/>
    </location>
</feature>
<sequence>MTDTDANPTIPAVNRQGNATRTRLLKTAERLFATHGVDAVSVRAINAAAGLGPASVNYHFGTKDHLLAAVLLDLGAGVRDRIRANVGTLADREHAPTVDELVDAVTSPYRELLSRHRTRGLRWVNIVAQMSAQNHPALDAAEQDLRAILLHQVRRTFPDTDPNRLEQRWATALMVFLQALSRADEWNHRRGAVPSADDLDQFFDDQVIYLAGGLTRLLT</sequence>
<keyword evidence="5" id="KW-1185">Reference proteome</keyword>
<evidence type="ECO:0000256" key="2">
    <source>
        <dbReference type="PROSITE-ProRule" id="PRU00335"/>
    </source>
</evidence>
<evidence type="ECO:0000313" key="5">
    <source>
        <dbReference type="Proteomes" id="UP001595844"/>
    </source>
</evidence>
<protein>
    <submittedName>
        <fullName evidence="4">TetR/AcrR family transcriptional regulator</fullName>
    </submittedName>
</protein>
<dbReference type="Proteomes" id="UP001595844">
    <property type="component" value="Unassembled WGS sequence"/>
</dbReference>
<dbReference type="Pfam" id="PF00440">
    <property type="entry name" value="TetR_N"/>
    <property type="match status" value="1"/>
</dbReference>
<keyword evidence="1 2" id="KW-0238">DNA-binding</keyword>
<dbReference type="RefSeq" id="WP_378556400.1">
    <property type="nucleotide sequence ID" value="NZ_JBHSDL010000005.1"/>
</dbReference>
<dbReference type="SUPFAM" id="SSF46689">
    <property type="entry name" value="Homeodomain-like"/>
    <property type="match status" value="1"/>
</dbReference>
<accession>A0ABV8VDL8</accession>
<dbReference type="Pfam" id="PF17939">
    <property type="entry name" value="TetR_C_30"/>
    <property type="match status" value="1"/>
</dbReference>
<dbReference type="EMBL" id="JBHSDL010000005">
    <property type="protein sequence ID" value="MFC4373467.1"/>
    <property type="molecule type" value="Genomic_DNA"/>
</dbReference>
<dbReference type="PANTHER" id="PTHR30055:SF235">
    <property type="entry name" value="TRANSCRIPTIONAL REGULATORY PROTEIN"/>
    <property type="match status" value="1"/>
</dbReference>
<dbReference type="InterPro" id="IPR050109">
    <property type="entry name" value="HTH-type_TetR-like_transc_reg"/>
</dbReference>
<gene>
    <name evidence="4" type="ORF">ACFO5K_05085</name>
</gene>
<dbReference type="InterPro" id="IPR023772">
    <property type="entry name" value="DNA-bd_HTH_TetR-type_CS"/>
</dbReference>
<evidence type="ECO:0000313" key="4">
    <source>
        <dbReference type="EMBL" id="MFC4373467.1"/>
    </source>
</evidence>
<proteinExistence type="predicted"/>
<dbReference type="PRINTS" id="PR00455">
    <property type="entry name" value="HTHTETR"/>
</dbReference>